<reference evidence="2 3" key="1">
    <citation type="submission" date="2019-06" db="EMBL/GenBank/DDBJ databases">
        <title>Draft genomes of female and male turbot (Scophthalmus maximus).</title>
        <authorList>
            <person name="Xu H."/>
            <person name="Xu X.-W."/>
            <person name="Shao C."/>
            <person name="Chen S."/>
        </authorList>
    </citation>
    <scope>NUCLEOTIDE SEQUENCE [LARGE SCALE GENOMIC DNA]</scope>
    <source>
        <strain evidence="2">Ysfricsl-2016a</strain>
        <tissue evidence="2">Blood</tissue>
    </source>
</reference>
<evidence type="ECO:0000313" key="2">
    <source>
        <dbReference type="EMBL" id="KAF0034677.1"/>
    </source>
</evidence>
<organism evidence="2 3">
    <name type="scientific">Scophthalmus maximus</name>
    <name type="common">Turbot</name>
    <name type="synonym">Psetta maxima</name>
    <dbReference type="NCBI Taxonomy" id="52904"/>
    <lineage>
        <taxon>Eukaryota</taxon>
        <taxon>Metazoa</taxon>
        <taxon>Chordata</taxon>
        <taxon>Craniata</taxon>
        <taxon>Vertebrata</taxon>
        <taxon>Euteleostomi</taxon>
        <taxon>Actinopterygii</taxon>
        <taxon>Neopterygii</taxon>
        <taxon>Teleostei</taxon>
        <taxon>Neoteleostei</taxon>
        <taxon>Acanthomorphata</taxon>
        <taxon>Carangaria</taxon>
        <taxon>Pleuronectiformes</taxon>
        <taxon>Pleuronectoidei</taxon>
        <taxon>Scophthalmidae</taxon>
        <taxon>Scophthalmus</taxon>
    </lineage>
</organism>
<dbReference type="Proteomes" id="UP000438429">
    <property type="component" value="Unassembled WGS sequence"/>
</dbReference>
<gene>
    <name evidence="2" type="ORF">F2P81_012435</name>
</gene>
<evidence type="ECO:0000256" key="1">
    <source>
        <dbReference type="SAM" id="MobiDB-lite"/>
    </source>
</evidence>
<feature type="region of interest" description="Disordered" evidence="1">
    <location>
        <begin position="397"/>
        <end position="417"/>
    </location>
</feature>
<comment type="caution">
    <text evidence="2">The sequence shown here is derived from an EMBL/GenBank/DDBJ whole genome shotgun (WGS) entry which is preliminary data.</text>
</comment>
<proteinExistence type="predicted"/>
<sequence>MKLRQSGFSRAAAEALGSRAAVTKSVTAAIGGIGLSERVFTHPIDLHFFNIWGHLAGTFLEQLRVQDTITSFLKDSSKDFTFILLHLVSLQFIRQHFLWKNTDHLINNSSLSIFSPAHTHRTPSLVLGFIALNSSQRSIGFHNATLSRRYRMSFGFGFMRFPMALFSLRLSVRSLETFSLLSLQWGLVIQNLPVERHPWFSYQRTFSWNVISGSFTTEPSCGMSYLVLLPKNLLVEHHLWFSYYRTFLWNDIPGSLTKQPSLGTSSLVLLLQNLPVERPILFSYQRNFLWNVIPGSLTKEPSHGTSPLVFVLSTITSAKTNTHCLQTACRDGPTEHINVFSHIFLLVLFFSCCGHLVKIYRLLFANADFHSYTEIFKCIGEIAVTFIKVFLTSSENESDTDSEDKEMPLIAEGQQTK</sequence>
<accession>A0A6A4SN96</accession>
<name>A0A6A4SN96_SCOMX</name>
<dbReference type="EMBL" id="VEVO01000011">
    <property type="protein sequence ID" value="KAF0034677.1"/>
    <property type="molecule type" value="Genomic_DNA"/>
</dbReference>
<protein>
    <submittedName>
        <fullName evidence="2">Uncharacterized protein</fullName>
    </submittedName>
</protein>
<evidence type="ECO:0000313" key="3">
    <source>
        <dbReference type="Proteomes" id="UP000438429"/>
    </source>
</evidence>
<dbReference type="AlphaFoldDB" id="A0A6A4SN96"/>